<keyword evidence="2" id="KW-1185">Reference proteome</keyword>
<organism evidence="1 2">
    <name type="scientific">Leisingera caerulea</name>
    <name type="common">Phaeobacter caeruleus</name>
    <dbReference type="NCBI Taxonomy" id="506591"/>
    <lineage>
        <taxon>Bacteria</taxon>
        <taxon>Pseudomonadati</taxon>
        <taxon>Pseudomonadota</taxon>
        <taxon>Alphaproteobacteria</taxon>
        <taxon>Rhodobacterales</taxon>
        <taxon>Roseobacteraceae</taxon>
        <taxon>Leisingera</taxon>
    </lineage>
</organism>
<sequence length="272" mass="30966">MQNTDANLPKQAMDTAIEAARLANPVITGPDGRQHAFIPEGFDLKDISDPNRLPEHISQAVILDDRESLTNYVNRFSDGRSILIADYDAGLIRAHLDWHNDNSTDLQRQHASHTATLKLRNSEEYDRWNKMEGEMHSQEAFALFIEENVADISDPDHSVMLEICRDLEATQDVSFKSGIRLENGDRTFVYEDETKVKGDMTVPTEIGLCIPLYQGEEPADIRAKFRFRPTASGLMLGFRWHRVEYMRQATFAAMAHQTAENTGRPYYFGRTS</sequence>
<dbReference type="RefSeq" id="WP_260003763.1">
    <property type="nucleotide sequence ID" value="NZ_CP081078.1"/>
</dbReference>
<accession>A0ABY5X063</accession>
<dbReference type="Proteomes" id="UP001058184">
    <property type="component" value="Chromosome"/>
</dbReference>
<dbReference type="InterPro" id="IPR019276">
    <property type="entry name" value="DUF2303"/>
</dbReference>
<reference evidence="1" key="1">
    <citation type="submission" date="2021-08" db="EMBL/GenBank/DDBJ databases">
        <authorList>
            <person name="Nwanade C."/>
            <person name="Wang M."/>
            <person name="Masoudi A."/>
            <person name="Yu Z."/>
            <person name="Liu J."/>
        </authorList>
    </citation>
    <scope>NUCLEOTIDE SEQUENCE</scope>
    <source>
        <strain evidence="1">S141</strain>
    </source>
</reference>
<dbReference type="Pfam" id="PF10065">
    <property type="entry name" value="DUF2303"/>
    <property type="match status" value="1"/>
</dbReference>
<name>A0ABY5X063_LEICA</name>
<protein>
    <submittedName>
        <fullName evidence="1">YfdQ family protein</fullName>
    </submittedName>
</protein>
<dbReference type="EMBL" id="CP081078">
    <property type="protein sequence ID" value="UWQ59940.1"/>
    <property type="molecule type" value="Genomic_DNA"/>
</dbReference>
<evidence type="ECO:0000313" key="1">
    <source>
        <dbReference type="EMBL" id="UWQ59940.1"/>
    </source>
</evidence>
<gene>
    <name evidence="1" type="ORF">K3722_07365</name>
</gene>
<proteinExistence type="predicted"/>
<evidence type="ECO:0000313" key="2">
    <source>
        <dbReference type="Proteomes" id="UP001058184"/>
    </source>
</evidence>